<evidence type="ECO:0000313" key="2">
    <source>
        <dbReference type="Proteomes" id="UP000652761"/>
    </source>
</evidence>
<accession>A0A843XVS3</accession>
<proteinExistence type="predicted"/>
<gene>
    <name evidence="1" type="ORF">Taro_056195</name>
</gene>
<dbReference type="EMBL" id="NMUH01015147">
    <property type="protein sequence ID" value="MQM23131.1"/>
    <property type="molecule type" value="Genomic_DNA"/>
</dbReference>
<evidence type="ECO:0000313" key="1">
    <source>
        <dbReference type="EMBL" id="MQM23131.1"/>
    </source>
</evidence>
<dbReference type="Proteomes" id="UP000652761">
    <property type="component" value="Unassembled WGS sequence"/>
</dbReference>
<comment type="caution">
    <text evidence="1">The sequence shown here is derived from an EMBL/GenBank/DDBJ whole genome shotgun (WGS) entry which is preliminary data.</text>
</comment>
<organism evidence="1 2">
    <name type="scientific">Colocasia esculenta</name>
    <name type="common">Wild taro</name>
    <name type="synonym">Arum esculentum</name>
    <dbReference type="NCBI Taxonomy" id="4460"/>
    <lineage>
        <taxon>Eukaryota</taxon>
        <taxon>Viridiplantae</taxon>
        <taxon>Streptophyta</taxon>
        <taxon>Embryophyta</taxon>
        <taxon>Tracheophyta</taxon>
        <taxon>Spermatophyta</taxon>
        <taxon>Magnoliopsida</taxon>
        <taxon>Liliopsida</taxon>
        <taxon>Araceae</taxon>
        <taxon>Aroideae</taxon>
        <taxon>Colocasieae</taxon>
        <taxon>Colocasia</taxon>
    </lineage>
</organism>
<sequence>MRWHRQSATALPGRNLGAAPEISECDHLLTGSKYRFGIGASRVVPTPGRINIRIRPEGYGSWCTSTHAPGENFCPGTEFCKTSALSTVSECRF</sequence>
<keyword evidence="2" id="KW-1185">Reference proteome</keyword>
<protein>
    <submittedName>
        <fullName evidence="1">Uncharacterized protein</fullName>
    </submittedName>
</protein>
<dbReference type="AlphaFoldDB" id="A0A843XVS3"/>
<name>A0A843XVS3_COLES</name>
<reference evidence="1" key="1">
    <citation type="submission" date="2017-07" db="EMBL/GenBank/DDBJ databases">
        <title>Taro Niue Genome Assembly and Annotation.</title>
        <authorList>
            <person name="Atibalentja N."/>
            <person name="Keating K."/>
            <person name="Fields C.J."/>
        </authorList>
    </citation>
    <scope>NUCLEOTIDE SEQUENCE</scope>
    <source>
        <strain evidence="1">Niue_2</strain>
        <tissue evidence="1">Leaf</tissue>
    </source>
</reference>